<feature type="compositionally biased region" description="Low complexity" evidence="5">
    <location>
        <begin position="613"/>
        <end position="623"/>
    </location>
</feature>
<feature type="compositionally biased region" description="Pro residues" evidence="5">
    <location>
        <begin position="1224"/>
        <end position="1236"/>
    </location>
</feature>
<feature type="region of interest" description="Disordered" evidence="5">
    <location>
        <begin position="279"/>
        <end position="336"/>
    </location>
</feature>
<dbReference type="Pfam" id="PF00400">
    <property type="entry name" value="WD40"/>
    <property type="match status" value="1"/>
</dbReference>
<evidence type="ECO:0000313" key="8">
    <source>
        <dbReference type="EMBL" id="KAJ4458483.1"/>
    </source>
</evidence>
<dbReference type="InterPro" id="IPR050505">
    <property type="entry name" value="WDR55/POC1"/>
</dbReference>
<dbReference type="EMBL" id="JAPMOS010000028">
    <property type="protein sequence ID" value="KAJ4458483.1"/>
    <property type="molecule type" value="Genomic_DNA"/>
</dbReference>
<keyword evidence="2" id="KW-0677">Repeat</keyword>
<feature type="compositionally biased region" description="Polar residues" evidence="5">
    <location>
        <begin position="377"/>
        <end position="394"/>
    </location>
</feature>
<feature type="coiled-coil region" evidence="4">
    <location>
        <begin position="1172"/>
        <end position="1199"/>
    </location>
</feature>
<feature type="compositionally biased region" description="Low complexity" evidence="5">
    <location>
        <begin position="846"/>
        <end position="855"/>
    </location>
</feature>
<feature type="compositionally biased region" description="Gly residues" evidence="5">
    <location>
        <begin position="828"/>
        <end position="838"/>
    </location>
</feature>
<feature type="compositionally biased region" description="Low complexity" evidence="5">
    <location>
        <begin position="1507"/>
        <end position="1516"/>
    </location>
</feature>
<feature type="region of interest" description="Disordered" evidence="5">
    <location>
        <begin position="349"/>
        <end position="408"/>
    </location>
</feature>
<evidence type="ECO:0000256" key="1">
    <source>
        <dbReference type="ARBA" id="ARBA00022574"/>
    </source>
</evidence>
<organism evidence="8 9">
    <name type="scientific">Paratrimastix pyriformis</name>
    <dbReference type="NCBI Taxonomy" id="342808"/>
    <lineage>
        <taxon>Eukaryota</taxon>
        <taxon>Metamonada</taxon>
        <taxon>Preaxostyla</taxon>
        <taxon>Paratrimastigidae</taxon>
        <taxon>Paratrimastix</taxon>
    </lineage>
</organism>
<dbReference type="PANTHER" id="PTHR44019">
    <property type="entry name" value="WD REPEAT-CONTAINING PROTEIN 55"/>
    <property type="match status" value="1"/>
</dbReference>
<proteinExistence type="predicted"/>
<keyword evidence="8" id="KW-0649">Protein kinase inhibitor</keyword>
<feature type="compositionally biased region" description="Acidic residues" evidence="5">
    <location>
        <begin position="1551"/>
        <end position="1561"/>
    </location>
</feature>
<evidence type="ECO:0000256" key="3">
    <source>
        <dbReference type="PROSITE-ProRule" id="PRU00221"/>
    </source>
</evidence>
<feature type="region of interest" description="Disordered" evidence="5">
    <location>
        <begin position="561"/>
        <end position="692"/>
    </location>
</feature>
<keyword evidence="1 3" id="KW-0853">WD repeat</keyword>
<evidence type="ECO:0000256" key="2">
    <source>
        <dbReference type="ARBA" id="ARBA00022737"/>
    </source>
</evidence>
<dbReference type="InterPro" id="IPR008942">
    <property type="entry name" value="ENTH_VHS"/>
</dbReference>
<feature type="compositionally biased region" description="Acidic residues" evidence="5">
    <location>
        <begin position="665"/>
        <end position="683"/>
    </location>
</feature>
<dbReference type="InterPro" id="IPR036322">
    <property type="entry name" value="WD40_repeat_dom_sf"/>
</dbReference>
<dbReference type="SUPFAM" id="SSF50978">
    <property type="entry name" value="WD40 repeat-like"/>
    <property type="match status" value="1"/>
</dbReference>
<feature type="compositionally biased region" description="Low complexity" evidence="5">
    <location>
        <begin position="289"/>
        <end position="306"/>
    </location>
</feature>
<feature type="compositionally biased region" description="Low complexity" evidence="5">
    <location>
        <begin position="507"/>
        <end position="530"/>
    </location>
</feature>
<dbReference type="InterPro" id="IPR006569">
    <property type="entry name" value="CID_dom"/>
</dbReference>
<protein>
    <submittedName>
        <fullName evidence="8">Cyclin-dependent kinase inhibitor 2B-related protein</fullName>
    </submittedName>
</protein>
<evidence type="ECO:0000313" key="9">
    <source>
        <dbReference type="Proteomes" id="UP001141327"/>
    </source>
</evidence>
<dbReference type="InterPro" id="IPR036047">
    <property type="entry name" value="F-box-like_dom_sf"/>
</dbReference>
<feature type="domain" description="F-box" evidence="6">
    <location>
        <begin position="3"/>
        <end position="50"/>
    </location>
</feature>
<dbReference type="InterPro" id="IPR015943">
    <property type="entry name" value="WD40/YVTN_repeat-like_dom_sf"/>
</dbReference>
<dbReference type="PROSITE" id="PS50082">
    <property type="entry name" value="WD_REPEATS_2"/>
    <property type="match status" value="1"/>
</dbReference>
<keyword evidence="9" id="KW-1185">Reference proteome</keyword>
<feature type="compositionally biased region" description="Pro residues" evidence="5">
    <location>
        <begin position="490"/>
        <end position="506"/>
    </location>
</feature>
<evidence type="ECO:0000256" key="5">
    <source>
        <dbReference type="SAM" id="MobiDB-lite"/>
    </source>
</evidence>
<dbReference type="Gene3D" id="2.130.10.10">
    <property type="entry name" value="YVTN repeat-like/Quinoprotein amine dehydrogenase"/>
    <property type="match status" value="2"/>
</dbReference>
<dbReference type="Gene3D" id="1.20.1280.50">
    <property type="match status" value="1"/>
</dbReference>
<evidence type="ECO:0000259" key="7">
    <source>
        <dbReference type="PROSITE" id="PS51391"/>
    </source>
</evidence>
<feature type="compositionally biased region" description="Low complexity" evidence="5">
    <location>
        <begin position="327"/>
        <end position="336"/>
    </location>
</feature>
<dbReference type="SUPFAM" id="SSF117289">
    <property type="entry name" value="Nucleoporin domain"/>
    <property type="match status" value="1"/>
</dbReference>
<feature type="region of interest" description="Disordered" evidence="5">
    <location>
        <begin position="826"/>
        <end position="869"/>
    </location>
</feature>
<feature type="compositionally biased region" description="Low complexity" evidence="5">
    <location>
        <begin position="1365"/>
        <end position="1375"/>
    </location>
</feature>
<dbReference type="SMART" id="SM00320">
    <property type="entry name" value="WD40"/>
    <property type="match status" value="6"/>
</dbReference>
<dbReference type="SMART" id="SM00582">
    <property type="entry name" value="RPR"/>
    <property type="match status" value="1"/>
</dbReference>
<dbReference type="SUPFAM" id="SSF48464">
    <property type="entry name" value="ENTH/VHS domain"/>
    <property type="match status" value="1"/>
</dbReference>
<feature type="region of interest" description="Disordered" evidence="5">
    <location>
        <begin position="212"/>
        <end position="242"/>
    </location>
</feature>
<dbReference type="CDD" id="cd16981">
    <property type="entry name" value="CID_RPRD_like"/>
    <property type="match status" value="1"/>
</dbReference>
<sequence>MATMLWDILPDDIVLLILTFLDPVSICSRVAFLDRRFHELCRCDELWHMLAIGAGFDLSVLPANSLRRLLDPQSFSFRRSYQNQVVSARRWAEGRCRVSKIESHAGSVTALRSCSGFLVSGGESGVVKVWDSATGRCLRILRDIRPSPISAMHVDPSRLIIGCTDGYLKLYTSAQTSWPAMLRAGGDQFPRPMPQPTFAGLAVAATPQHSPKTIETAESPTPPPCFTPAGLGGRQGPTNFHPPALTVRTQFSSICTLDYSPTRDALLVGGGGGGGGAISLFDLSPATEPTPATASRSRSSPDRAPSLGPIRSSRGPQTAGAPQVPRAASESDVDAAAANTADYEADYEAWRTRTEASEEAAELAESLAHSPRDGTAQAFSASSTPSVPRQSSAPISGAATGTPAIIRDSRTRRGCPVADAFWHVPAARDPPAWLRLPQSGHGSLDAPNDGRFTLSLDGARRPQAGTRRRRRLLRAVSPPSLPIPASEAPSVPPASPQAPPLPPLLPWSPLGGPRPSRPTVAASPSPSRRGPTPPALVSSYSMPPLPWSSLVEETDLPAARIPGRTGLPVDSAPARPLQPPGVASPEVAAGVGRETTMAAPQPRRETIPPSLPLPSDLPRSTSPNEGTRGGGRGSTPSSRSQPAERIEDEYDDVCSSVFGGWDDADRGEEEEEEEDGASCDEDGLGGGGDRARRVFGKPRCRRVANLYGHTHVAWDPFEAQGTALSCGQDGHLLHWDVARREVVRDYEQHCPAWTFVRTASQIICGHRDGRLSFWDPRAPDRLMLSHPHRGGIGAMDLCGERLVTGSDDGSLCILDLRHLPSADTAAGGRVGGRAGRGGARGRARAARGPAAAGAGSRSEEQPPPKGPFIRLVGHKERVESILLTDTMGTSIRPCKIAKSEGIYFPRLRGRWQNFPCALLCQAQGDPLMASFTTEGYQEKLRHLTNTQPSIQTLSLWVLYHKRYAATSANVWRDEFMRTSDPKKKLTLLNLANDILQTSRKKTEDFLNAFSKILESCFQHFAQATRRDPGLAASAARILKIWEDRHLYPEHLLTRFSQALTDVHGQGVPAAVPRPGSEYEPELLSPKPEVLPASITKSDNPLVQALVEVDANTVREALANDRVARFPAGLFQGELEDSGQVRAALAALREQRGVLEAGIAQRNRLVGLLSEGLEAQEGALADLTRRLKECAQLIEKALIAQESFSLIPPSAKKPAPTGSPAATPSQPPPSLPPPSEPTPSQRRAPEGPTPSRVPLSPLSDQPAAPGPGPLSADDLADLALLGEEQAPPDSPQTPTELPSVVPPPPSFPPPQPPSPPPPPPATEPPSLAALLAPPGTPQQGPPHPLAGLQYSPTIPGPVPPTPPTGLPTGTGLPSPGGAPHYATLMPGLPPPMPMTMTMGPQTANLAASPGAWFRTQPPGPSGPNPAFAQMMALLQQARQQQPPGGPPMGVLPPPPMGLLGANMGLGLGMGMGLGMSPTTHPQPIAGPQAAMGPSGTLTQQLLALLPPGLAQGPQLATPSPPQPQQPPSQQLSPQQPLPLPGPRPGGVAGPGAEEEILMDCSDEAAAGPRKRVPEGPLPAALDPGKRSRPEPAGLP</sequence>
<feature type="region of interest" description="Disordered" evidence="5">
    <location>
        <begin position="1208"/>
        <end position="1375"/>
    </location>
</feature>
<dbReference type="PROSITE" id="PS50181">
    <property type="entry name" value="FBOX"/>
    <property type="match status" value="1"/>
</dbReference>
<feature type="region of interest" description="Disordered" evidence="5">
    <location>
        <begin position="438"/>
        <end position="537"/>
    </location>
</feature>
<gene>
    <name evidence="8" type="ORF">PAPYR_5664</name>
</gene>
<dbReference type="Gene3D" id="1.25.40.90">
    <property type="match status" value="1"/>
</dbReference>
<dbReference type="Pfam" id="PF04818">
    <property type="entry name" value="CID"/>
    <property type="match status" value="1"/>
</dbReference>
<dbReference type="PANTHER" id="PTHR44019:SF8">
    <property type="entry name" value="POC1 CENTRIOLAR PROTEIN HOMOLOG"/>
    <property type="match status" value="1"/>
</dbReference>
<reference evidence="8" key="1">
    <citation type="journal article" date="2022" name="bioRxiv">
        <title>Genomics of Preaxostyla Flagellates Illuminates Evolutionary Transitions and the Path Towards Mitochondrial Loss.</title>
        <authorList>
            <person name="Novak L.V.F."/>
            <person name="Treitli S.C."/>
            <person name="Pyrih J."/>
            <person name="Halakuc P."/>
            <person name="Pipaliya S.V."/>
            <person name="Vacek V."/>
            <person name="Brzon O."/>
            <person name="Soukal P."/>
            <person name="Eme L."/>
            <person name="Dacks J.B."/>
            <person name="Karnkowska A."/>
            <person name="Elias M."/>
            <person name="Hampl V."/>
        </authorList>
    </citation>
    <scope>NUCLEOTIDE SEQUENCE</scope>
    <source>
        <strain evidence="8">RCP-MX</strain>
    </source>
</reference>
<feature type="compositionally biased region" description="Low complexity" evidence="5">
    <location>
        <begin position="1323"/>
        <end position="1332"/>
    </location>
</feature>
<feature type="region of interest" description="Disordered" evidence="5">
    <location>
        <begin position="1507"/>
        <end position="1594"/>
    </location>
</feature>
<feature type="compositionally biased region" description="Pro residues" evidence="5">
    <location>
        <begin position="1299"/>
        <end position="1322"/>
    </location>
</feature>
<dbReference type="SUPFAM" id="SSF81383">
    <property type="entry name" value="F-box domain"/>
    <property type="match status" value="1"/>
</dbReference>
<evidence type="ECO:0000256" key="4">
    <source>
        <dbReference type="SAM" id="Coils"/>
    </source>
</evidence>
<dbReference type="PROSITE" id="PS51391">
    <property type="entry name" value="CID"/>
    <property type="match status" value="1"/>
</dbReference>
<keyword evidence="4" id="KW-0175">Coiled coil</keyword>
<feature type="domain" description="CID" evidence="7">
    <location>
        <begin position="928"/>
        <end position="1063"/>
    </location>
</feature>
<dbReference type="Proteomes" id="UP001141327">
    <property type="component" value="Unassembled WGS sequence"/>
</dbReference>
<feature type="compositionally biased region" description="Pro residues" evidence="5">
    <location>
        <begin position="1353"/>
        <end position="1364"/>
    </location>
</feature>
<feature type="compositionally biased region" description="Low complexity" evidence="5">
    <location>
        <begin position="1208"/>
        <end position="1223"/>
    </location>
</feature>
<accession>A0ABQ8UI50</accession>
<comment type="caution">
    <text evidence="8">The sequence shown here is derived from an EMBL/GenBank/DDBJ whole genome shotgun (WGS) entry which is preliminary data.</text>
</comment>
<feature type="repeat" description="WD" evidence="3">
    <location>
        <begin position="101"/>
        <end position="140"/>
    </location>
</feature>
<dbReference type="InterPro" id="IPR001680">
    <property type="entry name" value="WD40_rpt"/>
</dbReference>
<feature type="compositionally biased region" description="Pro residues" evidence="5">
    <location>
        <begin position="1333"/>
        <end position="1343"/>
    </location>
</feature>
<name>A0ABQ8UI50_9EUKA</name>
<evidence type="ECO:0000259" key="6">
    <source>
        <dbReference type="PROSITE" id="PS50181"/>
    </source>
</evidence>
<dbReference type="GO" id="GO:0004860">
    <property type="term" value="F:protein kinase inhibitor activity"/>
    <property type="evidence" value="ECO:0007669"/>
    <property type="project" value="UniProtKB-KW"/>
</dbReference>
<dbReference type="InterPro" id="IPR001810">
    <property type="entry name" value="F-box_dom"/>
</dbReference>